<organism evidence="7">
    <name type="scientific">Paeonia lactiflora</name>
    <name type="common">Chinese peony</name>
    <name type="synonym">Paeonia albiflora</name>
    <dbReference type="NCBI Taxonomy" id="35924"/>
    <lineage>
        <taxon>Eukaryota</taxon>
        <taxon>Viridiplantae</taxon>
        <taxon>Streptophyta</taxon>
        <taxon>Embryophyta</taxon>
        <taxon>Tracheophyta</taxon>
        <taxon>Spermatophyta</taxon>
        <taxon>Magnoliopsida</taxon>
        <taxon>eudicotyledons</taxon>
        <taxon>Gunneridae</taxon>
        <taxon>Pentapetalae</taxon>
        <taxon>Saxifragales</taxon>
        <taxon>Paeoniaceae</taxon>
        <taxon>Paeonia</taxon>
    </lineage>
</organism>
<accession>A0A0G3BFX9</accession>
<evidence type="ECO:0000259" key="6">
    <source>
        <dbReference type="Pfam" id="PF25372"/>
    </source>
</evidence>
<keyword evidence="5" id="KW-0539">Nucleus</keyword>
<gene>
    <name evidence="7" type="primary">EBF1</name>
</gene>
<dbReference type="FunFam" id="3.80.10.10:FF:000473">
    <property type="entry name" value="EIN3-binding F-box protein 1"/>
    <property type="match status" value="1"/>
</dbReference>
<keyword evidence="3" id="KW-0936">Ethylene signaling pathway</keyword>
<dbReference type="EMBL" id="KP645365">
    <property type="protein sequence ID" value="AKJ26291.1"/>
    <property type="molecule type" value="mRNA"/>
</dbReference>
<keyword evidence="4" id="KW-0833">Ubl conjugation pathway</keyword>
<evidence type="ECO:0000256" key="2">
    <source>
        <dbReference type="ARBA" id="ARBA00004906"/>
    </source>
</evidence>
<evidence type="ECO:0000256" key="4">
    <source>
        <dbReference type="ARBA" id="ARBA00022786"/>
    </source>
</evidence>
<evidence type="ECO:0000256" key="5">
    <source>
        <dbReference type="ARBA" id="ARBA00023242"/>
    </source>
</evidence>
<dbReference type="Gene3D" id="1.20.1280.50">
    <property type="match status" value="1"/>
</dbReference>
<evidence type="ECO:0000313" key="7">
    <source>
        <dbReference type="EMBL" id="AKJ26291.1"/>
    </source>
</evidence>
<dbReference type="GO" id="GO:0010105">
    <property type="term" value="P:negative regulation of ethylene-activated signaling pathway"/>
    <property type="evidence" value="ECO:0007669"/>
    <property type="project" value="UniProtKB-ARBA"/>
</dbReference>
<dbReference type="InterPro" id="IPR032675">
    <property type="entry name" value="LRR_dom_sf"/>
</dbReference>
<dbReference type="InterPro" id="IPR006553">
    <property type="entry name" value="Leu-rich_rpt_Cys-con_subtyp"/>
</dbReference>
<dbReference type="AlphaFoldDB" id="A0A0G3BFX9"/>
<dbReference type="InterPro" id="IPR036047">
    <property type="entry name" value="F-box-like_dom_sf"/>
</dbReference>
<dbReference type="GO" id="GO:0031146">
    <property type="term" value="P:SCF-dependent proteasomal ubiquitin-dependent protein catabolic process"/>
    <property type="evidence" value="ECO:0007669"/>
    <property type="project" value="TreeGrafter"/>
</dbReference>
<proteinExistence type="evidence at transcript level"/>
<dbReference type="Pfam" id="PF25372">
    <property type="entry name" value="DUF7885"/>
    <property type="match status" value="1"/>
</dbReference>
<reference evidence="7" key="1">
    <citation type="submission" date="2015-01" db="EMBL/GenBank/DDBJ databases">
        <authorList>
            <person name="Gao S.-P."/>
            <person name="Xu J."/>
            <person name="Fan B.-Y."/>
            <person name="Shi G.-A."/>
        </authorList>
    </citation>
    <scope>NUCLEOTIDE SEQUENCE</scope>
    <source>
        <tissue evidence="7">Petal</tissue>
    </source>
</reference>
<comment type="pathway">
    <text evidence="2">Protein modification; protein ubiquitination.</text>
</comment>
<dbReference type="FunFam" id="3.80.10.10:FF:000451">
    <property type="entry name" value="EIN3-binding F-box protein 1"/>
    <property type="match status" value="1"/>
</dbReference>
<comment type="subcellular location">
    <subcellularLocation>
        <location evidence="1">Nucleus</location>
    </subcellularLocation>
</comment>
<dbReference type="SUPFAM" id="SSF52047">
    <property type="entry name" value="RNI-like"/>
    <property type="match status" value="2"/>
</dbReference>
<name>A0A0G3BFX9_PAELC</name>
<dbReference type="PANTHER" id="PTHR13318">
    <property type="entry name" value="PARTNER OF PAIRED, ISOFORM B-RELATED"/>
    <property type="match status" value="1"/>
</dbReference>
<dbReference type="FunFam" id="3.80.10.10:FF:000595">
    <property type="entry name" value="EIN3-binding F-box protein 1"/>
    <property type="match status" value="1"/>
</dbReference>
<dbReference type="SUPFAM" id="SSF81383">
    <property type="entry name" value="F-box domain"/>
    <property type="match status" value="1"/>
</dbReference>
<dbReference type="InterPro" id="IPR057207">
    <property type="entry name" value="FBXL15_LRR"/>
</dbReference>
<dbReference type="GO" id="GO:0009873">
    <property type="term" value="P:ethylene-activated signaling pathway"/>
    <property type="evidence" value="ECO:0007669"/>
    <property type="project" value="UniProtKB-KW"/>
</dbReference>
<evidence type="ECO:0000256" key="3">
    <source>
        <dbReference type="ARBA" id="ARBA00022745"/>
    </source>
</evidence>
<feature type="domain" description="F-box/LRR-repeat protein 15-like leucin rich repeat" evidence="6">
    <location>
        <begin position="147"/>
        <end position="315"/>
    </location>
</feature>
<evidence type="ECO:0000256" key="1">
    <source>
        <dbReference type="ARBA" id="ARBA00004123"/>
    </source>
</evidence>
<dbReference type="SMART" id="SM00367">
    <property type="entry name" value="LRR_CC"/>
    <property type="match status" value="11"/>
</dbReference>
<sequence length="610" mass="65284">MPALVNYSGPVDVCCPPRKRSRISLPVVSTESKFEEDIPPSFDNLPDECLFEILRRLRGDQERSCSALVSKRWLKALCGIYKADMVHETRNISGEEQEFESDGHLTRNVEGKRATDIRLAAIAIGTGGRGGLGKLSIWGSNSTCGPTNFGLSAIAHGCPSLRTLSLSNVSSIGDEGLIEIANGCHMLEKLDLQQCSSISDRGLIAIAKRCPNLKSLNIESCVTIGNEGIQAIGKFCPKLHSISIKNCPGIEDKGVATLMAYATSSLTTVKLQSLGITDQSLGYIGYFGKAVTNLTLSGLQKVSGMGFRAMSCLQGLQKLVSLKIISCSGLTDLNLESMGNFPNLKQMSIAKCCFLSDKGLVDFTRAARSLEGLQLSECNRITLSGIINALLYCGSKLESLTVGNCMGVKDAPLGVPMNFCCRSLRSLSIRNCREFGNVSLEMLGILCPGLQNVDLSDLSGVTGDGLLPLLRNTDGLVSVNLNGCVNMTDEVVIAITKLHGGTLEVLSLEGCSKITNASLLEIANNCLVLSDLHLSKCSVSDLGIAALSCEQQIKLGILSLAGCVGVSNSSVHFLLKMETLTGLNLQRCNSISRSKIDELKEKLWRCDILS</sequence>
<dbReference type="SMR" id="A0A0G3BFX9"/>
<protein>
    <submittedName>
        <fullName evidence="7">EIN3-binding F-box protein 1</fullName>
    </submittedName>
</protein>
<dbReference type="Gene3D" id="3.80.10.10">
    <property type="entry name" value="Ribonuclease Inhibitor"/>
    <property type="match status" value="3"/>
</dbReference>
<dbReference type="GO" id="GO:0005634">
    <property type="term" value="C:nucleus"/>
    <property type="evidence" value="ECO:0007669"/>
    <property type="project" value="UniProtKB-SubCell"/>
</dbReference>
<dbReference type="GO" id="GO:0019005">
    <property type="term" value="C:SCF ubiquitin ligase complex"/>
    <property type="evidence" value="ECO:0007669"/>
    <property type="project" value="TreeGrafter"/>
</dbReference>